<reference evidence="3 4" key="1">
    <citation type="submission" date="2018-01" db="EMBL/GenBank/DDBJ databases">
        <title>Draft genome sequences of Chryseobacterium lactis NCTC11390, Chryseobacterium oncorhynchi 701B-08, and Chryseobacterium viscerum 687B-08.</title>
        <authorList>
            <person name="Jeong J.-J."/>
            <person name="Lee Y.J."/>
            <person name="Park B."/>
            <person name="Choi I.-G."/>
            <person name="Kim K.D."/>
        </authorList>
    </citation>
    <scope>NUCLEOTIDE SEQUENCE [LARGE SCALE GENOMIC DNA]</scope>
    <source>
        <strain evidence="3 4">NCTC11390</strain>
    </source>
</reference>
<keyword evidence="1" id="KW-1133">Transmembrane helix</keyword>
<feature type="transmembrane region" description="Helical" evidence="1">
    <location>
        <begin position="179"/>
        <end position="196"/>
    </location>
</feature>
<accession>A0A3G6RQE2</accession>
<protein>
    <submittedName>
        <fullName evidence="3">Uncharacterized protein</fullName>
    </submittedName>
</protein>
<dbReference type="AlphaFoldDB" id="A0A3G6RQE2"/>
<feature type="transmembrane region" description="Helical" evidence="1">
    <location>
        <begin position="41"/>
        <end position="59"/>
    </location>
</feature>
<reference evidence="2 5" key="2">
    <citation type="submission" date="2018-11" db="EMBL/GenBank/DDBJ databases">
        <title>Proposal to divide the Flavobacteriaceae and reorganize its genera based on Amino Acid Identity values calculated from whole genome sequences.</title>
        <authorList>
            <person name="Nicholson A.C."/>
            <person name="Gulvik C.A."/>
            <person name="Whitney A.M."/>
            <person name="Humrighouse B.W."/>
            <person name="Bell M."/>
            <person name="Holmes B."/>
            <person name="Steigerwalt A.G."/>
            <person name="Villarma A."/>
            <person name="Sheth M."/>
            <person name="Batra D."/>
            <person name="Pryor J."/>
            <person name="Bernardet J.-F."/>
            <person name="Hugo C."/>
            <person name="Kampfer P."/>
            <person name="Newman J."/>
            <person name="McQuiston J.R."/>
        </authorList>
    </citation>
    <scope>NUCLEOTIDE SEQUENCE [LARGE SCALE GENOMIC DNA]</scope>
    <source>
        <strain evidence="2 5">KC_1864</strain>
    </source>
</reference>
<dbReference type="KEGG" id="clac:EG342_15990"/>
<dbReference type="RefSeq" id="WP_103294168.1">
    <property type="nucleotide sequence ID" value="NZ_CP033924.1"/>
</dbReference>
<name>A0A3G6RQE2_CHRLC</name>
<gene>
    <name evidence="3" type="ORF">C1637_23880</name>
    <name evidence="2" type="ORF">EG342_15990</name>
</gene>
<feature type="transmembrane region" description="Helical" evidence="1">
    <location>
        <begin position="15"/>
        <end position="35"/>
    </location>
</feature>
<keyword evidence="5" id="KW-1185">Reference proteome</keyword>
<sequence length="442" mass="51155">MKEFTFKYQNSKGGLYVLLSFFIIPLVVILLSITLMNDVPWNFWITIPLGIGAVIYCMMRFIKISSDFDIITTDEDGFTSKSYGRVRYEDISSIPLLNILQAPPPSMKIKLKNRKKLIWQFNPQNRKSAEDVAAFIEFRNELIKNLELKAQELSKVNGEIDGLSHNLVVQLQRSKRRDYRYFVIPLSGLAGILIFVRTCGTDFIENKRKTEAREFTNAMFQMESDYEKNRQQAEKVATDYSLKFGPVSLFTNDPQAVIEFAPEIGGDPYASKINIFGIRRVEDNKILEEYIKHPDSVAYQMAIINKPMKFFSVMSKSIFREDRANTVPVYLTIYNPHESLPQSGFRGSKDTLFRPIEFNTSIDLPLKGEINKDILNTMDYASTRSVLQKYKRTFFYIAAKEQDGISAERFQQLKEMVIADFQKYGIPTDQFQERRFNVSDSH</sequence>
<evidence type="ECO:0000313" key="4">
    <source>
        <dbReference type="Proteomes" id="UP000236262"/>
    </source>
</evidence>
<evidence type="ECO:0000313" key="2">
    <source>
        <dbReference type="EMBL" id="AZA83285.1"/>
    </source>
</evidence>
<dbReference type="Proteomes" id="UP000279972">
    <property type="component" value="Chromosome"/>
</dbReference>
<proteinExistence type="predicted"/>
<keyword evidence="1" id="KW-0812">Transmembrane</keyword>
<evidence type="ECO:0000256" key="1">
    <source>
        <dbReference type="SAM" id="Phobius"/>
    </source>
</evidence>
<evidence type="ECO:0000313" key="5">
    <source>
        <dbReference type="Proteomes" id="UP000279972"/>
    </source>
</evidence>
<dbReference type="EMBL" id="PPEH01000015">
    <property type="protein sequence ID" value="PNW11121.1"/>
    <property type="molecule type" value="Genomic_DNA"/>
</dbReference>
<keyword evidence="1" id="KW-0472">Membrane</keyword>
<organism evidence="3 4">
    <name type="scientific">Chryseobacterium lactis</name>
    <dbReference type="NCBI Taxonomy" id="1241981"/>
    <lineage>
        <taxon>Bacteria</taxon>
        <taxon>Pseudomonadati</taxon>
        <taxon>Bacteroidota</taxon>
        <taxon>Flavobacteriia</taxon>
        <taxon>Flavobacteriales</taxon>
        <taxon>Weeksellaceae</taxon>
        <taxon>Chryseobacterium group</taxon>
        <taxon>Chryseobacterium</taxon>
    </lineage>
</organism>
<dbReference type="EMBL" id="CP033924">
    <property type="protein sequence ID" value="AZA83285.1"/>
    <property type="molecule type" value="Genomic_DNA"/>
</dbReference>
<dbReference type="Proteomes" id="UP000236262">
    <property type="component" value="Unassembled WGS sequence"/>
</dbReference>
<dbReference type="OrthoDB" id="6181406at2"/>
<evidence type="ECO:0000313" key="3">
    <source>
        <dbReference type="EMBL" id="PNW11121.1"/>
    </source>
</evidence>